<evidence type="ECO:0000313" key="2">
    <source>
        <dbReference type="EMBL" id="SDX28182.1"/>
    </source>
</evidence>
<proteinExistence type="predicted"/>
<organism evidence="2 3">
    <name type="scientific">Thiocapsa roseopersicina</name>
    <dbReference type="NCBI Taxonomy" id="1058"/>
    <lineage>
        <taxon>Bacteria</taxon>
        <taxon>Pseudomonadati</taxon>
        <taxon>Pseudomonadota</taxon>
        <taxon>Gammaproteobacteria</taxon>
        <taxon>Chromatiales</taxon>
        <taxon>Chromatiaceae</taxon>
        <taxon>Thiocapsa</taxon>
    </lineage>
</organism>
<keyword evidence="3" id="KW-1185">Reference proteome</keyword>
<keyword evidence="1" id="KW-0472">Membrane</keyword>
<evidence type="ECO:0000256" key="1">
    <source>
        <dbReference type="SAM" id="Phobius"/>
    </source>
</evidence>
<dbReference type="AlphaFoldDB" id="A0A1H3AEP5"/>
<keyword evidence="1" id="KW-1133">Transmembrane helix</keyword>
<reference evidence="3" key="1">
    <citation type="submission" date="2016-10" db="EMBL/GenBank/DDBJ databases">
        <authorList>
            <person name="Varghese N."/>
            <person name="Submissions S."/>
        </authorList>
    </citation>
    <scope>NUCLEOTIDE SEQUENCE [LARGE SCALE GENOMIC DNA]</scope>
    <source>
        <strain evidence="3">DSM 217</strain>
    </source>
</reference>
<evidence type="ECO:0000313" key="3">
    <source>
        <dbReference type="Proteomes" id="UP000198816"/>
    </source>
</evidence>
<dbReference type="Proteomes" id="UP000198816">
    <property type="component" value="Unassembled WGS sequence"/>
</dbReference>
<protein>
    <submittedName>
        <fullName evidence="2">Uncharacterized protein</fullName>
    </submittedName>
</protein>
<sequence length="30" mass="3347">MLGLLRYLTNLAFWALIAYIGLLLAIALIL</sequence>
<keyword evidence="1" id="KW-0812">Transmembrane</keyword>
<feature type="transmembrane region" description="Helical" evidence="1">
    <location>
        <begin position="12"/>
        <end position="29"/>
    </location>
</feature>
<name>A0A1H3AEP5_THIRO</name>
<accession>A0A1H3AEP5</accession>
<dbReference type="EMBL" id="FNNZ01000019">
    <property type="protein sequence ID" value="SDX28182.1"/>
    <property type="molecule type" value="Genomic_DNA"/>
</dbReference>
<gene>
    <name evidence="2" type="ORF">SAMN05421783_11964</name>
</gene>